<evidence type="ECO:0000313" key="13">
    <source>
        <dbReference type="EMBL" id="CAG5875558.1"/>
    </source>
</evidence>
<sequence length="858" mass="98216">MEKQNLGKERLVVPTDFLTSTGLSSKVKGDLVPPSHFASSVQSKGAHGVVQTPVPPPPISWMNPVLTSASSGDPSPAKPWLAIARAQQEILELKKENQRIMMLQGRNTTVDHFTDLRMRSTENREQWSRQESDFRLEVEKHKAEADRLRGQVEALKETAERYREEMRDRDITLSRHSHEMEMMHNELSKAKTELNQIREELSLSSALKEKISTQLENVKAESAEEIIRLKREMDRTKEESRELALKAEMSRLQAEEESKQQVLRLLKQLEEMKKKEEMQLQQLNLSHCLELDAARNTNSELQDKLQFMASEVQQLKSTLMEVSNERDGLREHLSQMGKAFETQSTTLHSLRIYIGQLAPEKGEKERLNEAVERLRKEKSALQTTTELLTVRLHSANEILALQEEKILKGTPNDPLVRKESKGIQVLQLWREKVFKLCVQLRSKDIEIRAEKTKLLSEVRSMEQQLQQEQHQASVLQHSLHDRIAELDLERVEKETLKQNLDNIKKQHAELKSQSKKLESDIRILTEALQKFSQAFESKLMEVDAAKARLSTSLQRLSFAKRRVDTIQGLVMRRAALQKIELACKQTELDNGSIANLQTEHSLVCEERNRLTQELKRTPELIEKALAELKTQYESKVRQQRQEMEQCYVEVQLAAAGQERAEENLQQVRAQLEESTGSLEKLRCELLRQQELSEQALQERVSEIEDRCAEKLREMEVQVNTSRREHTKAVMTLRQFQREARKREEMTQAQHLESENAKHRVLKKQPKKTEKEESFLPVSGTETGPIAPQNTADPGNQQKTSLRMSSTEGEGHLPPGERLLGVLEELSALGAAVVNSSEDSAEEEGQGDGARPSPASLQS</sequence>
<dbReference type="GO" id="GO:0005634">
    <property type="term" value="C:nucleus"/>
    <property type="evidence" value="ECO:0007669"/>
    <property type="project" value="UniProtKB-SubCell"/>
</dbReference>
<dbReference type="PANTHER" id="PTHR46822">
    <property type="entry name" value="COILED-COIL ALPHA-HELICAL ROD PROTEIN 1"/>
    <property type="match status" value="1"/>
</dbReference>
<dbReference type="GO" id="GO:0030154">
    <property type="term" value="P:cell differentiation"/>
    <property type="evidence" value="ECO:0007669"/>
    <property type="project" value="UniProtKB-KW"/>
</dbReference>
<feature type="region of interest" description="Disordered" evidence="12">
    <location>
        <begin position="738"/>
        <end position="858"/>
    </location>
</feature>
<feature type="compositionally biased region" description="Polar residues" evidence="12">
    <location>
        <begin position="787"/>
        <end position="807"/>
    </location>
</feature>
<evidence type="ECO:0000256" key="12">
    <source>
        <dbReference type="SAM" id="MobiDB-lite"/>
    </source>
</evidence>
<evidence type="ECO:0000256" key="5">
    <source>
        <dbReference type="ARBA" id="ARBA00022473"/>
    </source>
</evidence>
<dbReference type="InterPro" id="IPR009800">
    <property type="entry name" value="HCR"/>
</dbReference>
<evidence type="ECO:0000256" key="11">
    <source>
        <dbReference type="SAM" id="Coils"/>
    </source>
</evidence>
<accession>A0A8S4APE0</accession>
<dbReference type="Pfam" id="PF07111">
    <property type="entry name" value="HCR"/>
    <property type="match status" value="1"/>
</dbReference>
<evidence type="ECO:0000313" key="14">
    <source>
        <dbReference type="Proteomes" id="UP000677803"/>
    </source>
</evidence>
<feature type="coiled-coil region" evidence="11">
    <location>
        <begin position="357"/>
        <end position="384"/>
    </location>
</feature>
<evidence type="ECO:0000256" key="1">
    <source>
        <dbReference type="ARBA" id="ARBA00003936"/>
    </source>
</evidence>
<evidence type="ECO:0000256" key="3">
    <source>
        <dbReference type="ARBA" id="ARBA00004496"/>
    </source>
</evidence>
<feature type="compositionally biased region" description="Basic and acidic residues" evidence="12">
    <location>
        <begin position="738"/>
        <end position="757"/>
    </location>
</feature>
<feature type="coiled-coil region" evidence="11">
    <location>
        <begin position="451"/>
        <end position="534"/>
    </location>
</feature>
<evidence type="ECO:0000256" key="2">
    <source>
        <dbReference type="ARBA" id="ARBA00004123"/>
    </source>
</evidence>
<keyword evidence="7" id="KW-0221">Differentiation</keyword>
<dbReference type="GO" id="GO:0006611">
    <property type="term" value="P:protein export from nucleus"/>
    <property type="evidence" value="ECO:0007669"/>
    <property type="project" value="TreeGrafter"/>
</dbReference>
<dbReference type="AlphaFoldDB" id="A0A8S4APE0"/>
<dbReference type="OrthoDB" id="193258at2759"/>
<feature type="coiled-coil region" evidence="11">
    <location>
        <begin position="138"/>
        <end position="332"/>
    </location>
</feature>
<dbReference type="GO" id="GO:0005814">
    <property type="term" value="C:centriole"/>
    <property type="evidence" value="ECO:0007669"/>
    <property type="project" value="TreeGrafter"/>
</dbReference>
<protein>
    <recommendedName>
        <fullName evidence="4">Coiled-coil alpha-helical rod protein 1</fullName>
    </recommendedName>
    <alternativeName>
        <fullName evidence="10">Alpha-helical coiled-coil rod protein</fullName>
    </alternativeName>
</protein>
<comment type="function">
    <text evidence="1">May be a regulator of keratinocyte proliferation or differentiation.</text>
</comment>
<dbReference type="GO" id="GO:0005737">
    <property type="term" value="C:cytoplasm"/>
    <property type="evidence" value="ECO:0007669"/>
    <property type="project" value="UniProtKB-SubCell"/>
</dbReference>
<evidence type="ECO:0000256" key="10">
    <source>
        <dbReference type="ARBA" id="ARBA00031932"/>
    </source>
</evidence>
<comment type="caution">
    <text evidence="13">The sequence shown here is derived from an EMBL/GenBank/DDBJ whole genome shotgun (WGS) entry which is preliminary data.</text>
</comment>
<organism evidence="13 14">
    <name type="scientific">Menidia menidia</name>
    <name type="common">Atlantic silverside</name>
    <dbReference type="NCBI Taxonomy" id="238744"/>
    <lineage>
        <taxon>Eukaryota</taxon>
        <taxon>Metazoa</taxon>
        <taxon>Chordata</taxon>
        <taxon>Craniata</taxon>
        <taxon>Vertebrata</taxon>
        <taxon>Euteleostomi</taxon>
        <taxon>Actinopterygii</taxon>
        <taxon>Neopterygii</taxon>
        <taxon>Teleostei</taxon>
        <taxon>Neoteleostei</taxon>
        <taxon>Acanthomorphata</taxon>
        <taxon>Ovalentaria</taxon>
        <taxon>Atherinomorphae</taxon>
        <taxon>Atheriniformes</taxon>
        <taxon>Atherinopsidae</taxon>
        <taxon>Menidiinae</taxon>
        <taxon>Menidia</taxon>
    </lineage>
</organism>
<keyword evidence="6" id="KW-0963">Cytoplasm</keyword>
<reference evidence="13" key="1">
    <citation type="submission" date="2021-05" db="EMBL/GenBank/DDBJ databases">
        <authorList>
            <person name="Tigano A."/>
        </authorList>
    </citation>
    <scope>NUCLEOTIDE SEQUENCE</scope>
</reference>
<proteinExistence type="predicted"/>
<keyword evidence="8 11" id="KW-0175">Coiled coil</keyword>
<dbReference type="Proteomes" id="UP000677803">
    <property type="component" value="Unassembled WGS sequence"/>
</dbReference>
<evidence type="ECO:0000256" key="4">
    <source>
        <dbReference type="ARBA" id="ARBA00016468"/>
    </source>
</evidence>
<keyword evidence="14" id="KW-1185">Reference proteome</keyword>
<evidence type="ECO:0000256" key="9">
    <source>
        <dbReference type="ARBA" id="ARBA00023242"/>
    </source>
</evidence>
<keyword evidence="9" id="KW-0539">Nucleus</keyword>
<dbReference type="EMBL" id="CAJRST010004446">
    <property type="protein sequence ID" value="CAG5875558.1"/>
    <property type="molecule type" value="Genomic_DNA"/>
</dbReference>
<feature type="coiled-coil region" evidence="11">
    <location>
        <begin position="654"/>
        <end position="713"/>
    </location>
</feature>
<evidence type="ECO:0000256" key="8">
    <source>
        <dbReference type="ARBA" id="ARBA00023054"/>
    </source>
</evidence>
<comment type="subcellular location">
    <subcellularLocation>
        <location evidence="3">Cytoplasm</location>
    </subcellularLocation>
    <subcellularLocation>
        <location evidence="2">Nucleus</location>
    </subcellularLocation>
</comment>
<keyword evidence="5" id="KW-0217">Developmental protein</keyword>
<dbReference type="PANTHER" id="PTHR46822:SF1">
    <property type="entry name" value="COILED-COIL ALPHA-HELICAL ROD PROTEIN 1"/>
    <property type="match status" value="1"/>
</dbReference>
<gene>
    <name evidence="13" type="ORF">MMEN_LOCUS5315</name>
</gene>
<evidence type="ECO:0000256" key="6">
    <source>
        <dbReference type="ARBA" id="ARBA00022490"/>
    </source>
</evidence>
<evidence type="ECO:0000256" key="7">
    <source>
        <dbReference type="ARBA" id="ARBA00022782"/>
    </source>
</evidence>
<name>A0A8S4APE0_9TELE</name>